<gene>
    <name evidence="1" type="ORF">GDO78_015831</name>
</gene>
<organism evidence="1 2">
    <name type="scientific">Eleutherodactylus coqui</name>
    <name type="common">Puerto Rican coqui</name>
    <dbReference type="NCBI Taxonomy" id="57060"/>
    <lineage>
        <taxon>Eukaryota</taxon>
        <taxon>Metazoa</taxon>
        <taxon>Chordata</taxon>
        <taxon>Craniata</taxon>
        <taxon>Vertebrata</taxon>
        <taxon>Euteleostomi</taxon>
        <taxon>Amphibia</taxon>
        <taxon>Batrachia</taxon>
        <taxon>Anura</taxon>
        <taxon>Neobatrachia</taxon>
        <taxon>Hyloidea</taxon>
        <taxon>Eleutherodactylidae</taxon>
        <taxon>Eleutherodactylinae</taxon>
        <taxon>Eleutherodactylus</taxon>
        <taxon>Eleutherodactylus</taxon>
    </lineage>
</organism>
<protein>
    <submittedName>
        <fullName evidence="1">Uncharacterized protein</fullName>
    </submittedName>
</protein>
<accession>A0A8J6E6G6</accession>
<reference evidence="1" key="1">
    <citation type="thesis" date="2020" institute="ProQuest LLC" country="789 East Eisenhower Parkway, Ann Arbor, MI, USA">
        <title>Comparative Genomics and Chromosome Evolution.</title>
        <authorList>
            <person name="Mudd A.B."/>
        </authorList>
    </citation>
    <scope>NUCLEOTIDE SEQUENCE</scope>
    <source>
        <strain evidence="1">HN-11 Male</strain>
        <tissue evidence="1">Kidney and liver</tissue>
    </source>
</reference>
<name>A0A8J6E6G6_ELECQ</name>
<dbReference type="Proteomes" id="UP000770717">
    <property type="component" value="Unassembled WGS sequence"/>
</dbReference>
<comment type="caution">
    <text evidence="1">The sequence shown here is derived from an EMBL/GenBank/DDBJ whole genome shotgun (WGS) entry which is preliminary data.</text>
</comment>
<evidence type="ECO:0000313" key="1">
    <source>
        <dbReference type="EMBL" id="KAG9461757.1"/>
    </source>
</evidence>
<proteinExistence type="predicted"/>
<evidence type="ECO:0000313" key="2">
    <source>
        <dbReference type="Proteomes" id="UP000770717"/>
    </source>
</evidence>
<keyword evidence="2" id="KW-1185">Reference proteome</keyword>
<dbReference type="EMBL" id="WNTK01016890">
    <property type="protein sequence ID" value="KAG9461757.1"/>
    <property type="molecule type" value="Genomic_DNA"/>
</dbReference>
<sequence length="92" mass="10609">MKMDRLIALNAAKYVRYENSDVAKFSTMRNIPKALQAEDKMYLKHRKEEPDVKAVCLAVFPEALYLDNDCSTTYITFTVSAGNPDFTYMVMR</sequence>
<dbReference type="AlphaFoldDB" id="A0A8J6E6G6"/>